<dbReference type="SMART" id="SM00930">
    <property type="entry name" value="NIL"/>
    <property type="match status" value="1"/>
</dbReference>
<dbReference type="Gene3D" id="3.30.70.260">
    <property type="match status" value="1"/>
</dbReference>
<comment type="function">
    <text evidence="1">Part of the ABC transporter FtsEX involved in cellular division. Important for assembly or stability of the septal ring.</text>
</comment>
<keyword evidence="9" id="KW-0029">Amino-acid transport</keyword>
<keyword evidence="7 12" id="KW-0067">ATP-binding</keyword>
<dbReference type="Pfam" id="PF00005">
    <property type="entry name" value="ABC_tran"/>
    <property type="match status" value="1"/>
</dbReference>
<keyword evidence="13" id="KW-1185">Reference proteome</keyword>
<dbReference type="InterPro" id="IPR027417">
    <property type="entry name" value="P-loop_NTPase"/>
</dbReference>
<keyword evidence="10" id="KW-0472">Membrane</keyword>
<dbReference type="SUPFAM" id="SSF55021">
    <property type="entry name" value="ACT-like"/>
    <property type="match status" value="1"/>
</dbReference>
<dbReference type="InterPro" id="IPR041701">
    <property type="entry name" value="MetN_ABC"/>
</dbReference>
<keyword evidence="4" id="KW-0813">Transport</keyword>
<dbReference type="GO" id="GO:0005886">
    <property type="term" value="C:plasma membrane"/>
    <property type="evidence" value="ECO:0007669"/>
    <property type="project" value="UniProtKB-ARBA"/>
</dbReference>
<dbReference type="Pfam" id="PF09383">
    <property type="entry name" value="NIL"/>
    <property type="match status" value="1"/>
</dbReference>
<feature type="domain" description="ABC transporter" evidence="11">
    <location>
        <begin position="22"/>
        <end position="258"/>
    </location>
</feature>
<evidence type="ECO:0000256" key="5">
    <source>
        <dbReference type="ARBA" id="ARBA00022475"/>
    </source>
</evidence>
<name>A0A433SAX5_9BURK</name>
<dbReference type="OrthoDB" id="9802264at2"/>
<protein>
    <recommendedName>
        <fullName evidence="3">Cell division ATP-binding protein FtsE</fullName>
    </recommendedName>
</protein>
<comment type="similarity">
    <text evidence="2">Belongs to the ABC transporter superfamily.</text>
</comment>
<keyword evidence="5" id="KW-1003">Cell membrane</keyword>
<dbReference type="PROSITE" id="PS00211">
    <property type="entry name" value="ABC_TRANSPORTER_1"/>
    <property type="match status" value="1"/>
</dbReference>
<sequence>MSNFTQALQSNTAPGGAAVVLRHLRKIYQSERGHLHALNDVNLEINAGEIFGIIGRSGAGKSTLVRCINLLEQPTSGEVWVGKQNMTQLNAQQLRVARRRIGMIFQHFNLLSSRTVFENVALPLELVKMPRAEISKRVVSLLELVGLTENANKYVAQISGGQKQRVGIARALANQPQVLLSDEATSALDPETTRSTLALLKQVNRELGVTIIMITHQMEVVQRVCDRVAVIDHGVVVEEGMVRDVFGYPKTDTTKSLVGEATGQELPKETVNQILSKAGPDTRIWQITGHQPDVLTQLVKQFGLDVAFVQALVEDYQGIPLGSLLMQVTGPQDARDAARNWAASAGIEVEEIRHVQ</sequence>
<evidence type="ECO:0000256" key="8">
    <source>
        <dbReference type="ARBA" id="ARBA00022967"/>
    </source>
</evidence>
<evidence type="ECO:0000313" key="12">
    <source>
        <dbReference type="EMBL" id="RUS65891.1"/>
    </source>
</evidence>
<evidence type="ECO:0000256" key="10">
    <source>
        <dbReference type="ARBA" id="ARBA00023136"/>
    </source>
</evidence>
<dbReference type="PANTHER" id="PTHR43166:SF30">
    <property type="entry name" value="METHIONINE IMPORT ATP-BINDING PROTEIN METN"/>
    <property type="match status" value="1"/>
</dbReference>
<evidence type="ECO:0000259" key="11">
    <source>
        <dbReference type="PROSITE" id="PS50893"/>
    </source>
</evidence>
<dbReference type="GO" id="GO:0006865">
    <property type="term" value="P:amino acid transport"/>
    <property type="evidence" value="ECO:0007669"/>
    <property type="project" value="UniProtKB-KW"/>
</dbReference>
<dbReference type="SUPFAM" id="SSF52540">
    <property type="entry name" value="P-loop containing nucleoside triphosphate hydrolases"/>
    <property type="match status" value="1"/>
</dbReference>
<proteinExistence type="inferred from homology"/>
<keyword evidence="8" id="KW-1278">Translocase</keyword>
<dbReference type="InterPro" id="IPR003593">
    <property type="entry name" value="AAA+_ATPase"/>
</dbReference>
<dbReference type="PANTHER" id="PTHR43166">
    <property type="entry name" value="AMINO ACID IMPORT ATP-BINDING PROTEIN"/>
    <property type="match status" value="1"/>
</dbReference>
<gene>
    <name evidence="12" type="primary">metN</name>
    <name evidence="12" type="ORF">CUZ56_02491</name>
</gene>
<dbReference type="InterPro" id="IPR003439">
    <property type="entry name" value="ABC_transporter-like_ATP-bd"/>
</dbReference>
<evidence type="ECO:0000256" key="7">
    <source>
        <dbReference type="ARBA" id="ARBA00022840"/>
    </source>
</evidence>
<organism evidence="12 13">
    <name type="scientific">Saezia sanguinis</name>
    <dbReference type="NCBI Taxonomy" id="1965230"/>
    <lineage>
        <taxon>Bacteria</taxon>
        <taxon>Pseudomonadati</taxon>
        <taxon>Pseudomonadota</taxon>
        <taxon>Betaproteobacteria</taxon>
        <taxon>Burkholderiales</taxon>
        <taxon>Saeziaceae</taxon>
        <taxon>Saezia</taxon>
    </lineage>
</organism>
<evidence type="ECO:0000256" key="4">
    <source>
        <dbReference type="ARBA" id="ARBA00022448"/>
    </source>
</evidence>
<dbReference type="InterPro" id="IPR017871">
    <property type="entry name" value="ABC_transporter-like_CS"/>
</dbReference>
<evidence type="ECO:0000256" key="9">
    <source>
        <dbReference type="ARBA" id="ARBA00022970"/>
    </source>
</evidence>
<reference evidence="12 13" key="1">
    <citation type="submission" date="2018-01" db="EMBL/GenBank/DDBJ databases">
        <title>Saezia sanguinis gen. nov., sp. nov., in the order Burkholderiales isolated from human blood.</title>
        <authorList>
            <person name="Medina-Pascual M.J."/>
            <person name="Valdezate S."/>
            <person name="Monzon S."/>
            <person name="Cuesta I."/>
            <person name="Carrasco G."/>
            <person name="Villalon P."/>
            <person name="Saez-Nieto J.A."/>
        </authorList>
    </citation>
    <scope>NUCLEOTIDE SEQUENCE [LARGE SCALE GENOMIC DNA]</scope>
    <source>
        <strain evidence="12 13">CNM695-12</strain>
    </source>
</reference>
<keyword evidence="12" id="KW-0378">Hydrolase</keyword>
<dbReference type="InterPro" id="IPR045865">
    <property type="entry name" value="ACT-like_dom_sf"/>
</dbReference>
<dbReference type="GO" id="GO:0005524">
    <property type="term" value="F:ATP binding"/>
    <property type="evidence" value="ECO:0007669"/>
    <property type="project" value="UniProtKB-KW"/>
</dbReference>
<evidence type="ECO:0000256" key="1">
    <source>
        <dbReference type="ARBA" id="ARBA00002579"/>
    </source>
</evidence>
<dbReference type="PROSITE" id="PS50893">
    <property type="entry name" value="ABC_TRANSPORTER_2"/>
    <property type="match status" value="1"/>
</dbReference>
<keyword evidence="6" id="KW-0547">Nucleotide-binding</keyword>
<dbReference type="AlphaFoldDB" id="A0A433SAX5"/>
<accession>A0A433SAX5</accession>
<dbReference type="FunFam" id="3.40.50.300:FF:000056">
    <property type="entry name" value="Cell division ATP-binding protein FtsE"/>
    <property type="match status" value="1"/>
</dbReference>
<evidence type="ECO:0000256" key="2">
    <source>
        <dbReference type="ARBA" id="ARBA00005417"/>
    </source>
</evidence>
<evidence type="ECO:0000256" key="6">
    <source>
        <dbReference type="ARBA" id="ARBA00022741"/>
    </source>
</evidence>
<dbReference type="EMBL" id="PQSP01000008">
    <property type="protein sequence ID" value="RUS65891.1"/>
    <property type="molecule type" value="Genomic_DNA"/>
</dbReference>
<dbReference type="InterPro" id="IPR050086">
    <property type="entry name" value="MetN_ABC_transporter-like"/>
</dbReference>
<dbReference type="CDD" id="cd03258">
    <property type="entry name" value="ABC_MetN_methionine_transporter"/>
    <property type="match status" value="1"/>
</dbReference>
<dbReference type="RefSeq" id="WP_126980667.1">
    <property type="nucleotide sequence ID" value="NZ_PQSP01000008.1"/>
</dbReference>
<dbReference type="SMART" id="SM00382">
    <property type="entry name" value="AAA"/>
    <property type="match status" value="1"/>
</dbReference>
<dbReference type="Gene3D" id="3.40.50.300">
    <property type="entry name" value="P-loop containing nucleotide triphosphate hydrolases"/>
    <property type="match status" value="1"/>
</dbReference>
<dbReference type="GO" id="GO:0016887">
    <property type="term" value="F:ATP hydrolysis activity"/>
    <property type="evidence" value="ECO:0007669"/>
    <property type="project" value="InterPro"/>
</dbReference>
<dbReference type="InterPro" id="IPR018449">
    <property type="entry name" value="NIL_domain"/>
</dbReference>
<evidence type="ECO:0000313" key="13">
    <source>
        <dbReference type="Proteomes" id="UP000286947"/>
    </source>
</evidence>
<evidence type="ECO:0000256" key="3">
    <source>
        <dbReference type="ARBA" id="ARBA00020019"/>
    </source>
</evidence>
<comment type="caution">
    <text evidence="12">The sequence shown here is derived from an EMBL/GenBank/DDBJ whole genome shotgun (WGS) entry which is preliminary data.</text>
</comment>
<dbReference type="Proteomes" id="UP000286947">
    <property type="component" value="Unassembled WGS sequence"/>
</dbReference>